<accession>H8WYG7</accession>
<gene>
    <name evidence="2" type="ORF">CORT_0A08980</name>
</gene>
<protein>
    <submittedName>
        <fullName evidence="2">Uncharacterized protein</fullName>
    </submittedName>
</protein>
<dbReference type="Proteomes" id="UP000005018">
    <property type="component" value="Chromosome 1"/>
</dbReference>
<dbReference type="PANTHER" id="PTHR28003">
    <property type="entry name" value="NUCLEOPORIN POM34"/>
    <property type="match status" value="1"/>
</dbReference>
<organism evidence="2 3">
    <name type="scientific">Candida orthopsilosis (strain 90-125)</name>
    <name type="common">Yeast</name>
    <dbReference type="NCBI Taxonomy" id="1136231"/>
    <lineage>
        <taxon>Eukaryota</taxon>
        <taxon>Fungi</taxon>
        <taxon>Dikarya</taxon>
        <taxon>Ascomycota</taxon>
        <taxon>Saccharomycotina</taxon>
        <taxon>Pichiomycetes</taxon>
        <taxon>Debaryomycetaceae</taxon>
        <taxon>Candida/Lodderomyces clade</taxon>
        <taxon>Candida</taxon>
    </lineage>
</organism>
<dbReference type="GO" id="GO:0005640">
    <property type="term" value="C:nuclear outer membrane"/>
    <property type="evidence" value="ECO:0007669"/>
    <property type="project" value="TreeGrafter"/>
</dbReference>
<keyword evidence="1" id="KW-0812">Transmembrane</keyword>
<dbReference type="EMBL" id="HE681719">
    <property type="protein sequence ID" value="CCG21282.1"/>
    <property type="molecule type" value="Genomic_DNA"/>
</dbReference>
<dbReference type="RefSeq" id="XP_003866721.1">
    <property type="nucleotide sequence ID" value="XM_003866673.1"/>
</dbReference>
<name>H8WYG7_CANO9</name>
<dbReference type="GeneID" id="14537930"/>
<reference evidence="2 3" key="1">
    <citation type="journal article" date="2012" name="PLoS ONE">
        <title>Sequence and analysis of the genome of the pathogenic yeast Candida orthopsilosis.</title>
        <authorList>
            <person name="Riccombeni A."/>
            <person name="Vidanes G."/>
            <person name="Proux-Wera E."/>
            <person name="Wolfe K.H."/>
            <person name="Butler G."/>
        </authorList>
    </citation>
    <scope>NUCLEOTIDE SEQUENCE [LARGE SCALE GENOMIC DNA]</scope>
    <source>
        <strain evidence="2 3">Co 90-125</strain>
    </source>
</reference>
<dbReference type="InterPro" id="IPR012578">
    <property type="entry name" value="Nucl_pore_cmplx"/>
</dbReference>
<dbReference type="Pfam" id="PF08058">
    <property type="entry name" value="NPCC"/>
    <property type="match status" value="1"/>
</dbReference>
<dbReference type="PANTHER" id="PTHR28003:SF1">
    <property type="entry name" value="NUCLEOPORIN POM34"/>
    <property type="match status" value="1"/>
</dbReference>
<dbReference type="KEGG" id="cot:CORT_0A08980"/>
<dbReference type="OrthoDB" id="429932at2759"/>
<dbReference type="AlphaFoldDB" id="H8WYG7"/>
<evidence type="ECO:0000313" key="2">
    <source>
        <dbReference type="EMBL" id="CCG21282.1"/>
    </source>
</evidence>
<evidence type="ECO:0000256" key="1">
    <source>
        <dbReference type="SAM" id="Phobius"/>
    </source>
</evidence>
<dbReference type="GO" id="GO:0006606">
    <property type="term" value="P:protein import into nucleus"/>
    <property type="evidence" value="ECO:0007669"/>
    <property type="project" value="TreeGrafter"/>
</dbReference>
<evidence type="ECO:0000313" key="3">
    <source>
        <dbReference type="Proteomes" id="UP000005018"/>
    </source>
</evidence>
<keyword evidence="1" id="KW-0472">Membrane</keyword>
<feature type="transmembrane region" description="Helical" evidence="1">
    <location>
        <begin position="215"/>
        <end position="238"/>
    </location>
</feature>
<dbReference type="eggNOG" id="ENOG502SEBV">
    <property type="taxonomic scope" value="Eukaryota"/>
</dbReference>
<keyword evidence="1" id="KW-1133">Transmembrane helix</keyword>
<feature type="transmembrane region" description="Helical" evidence="1">
    <location>
        <begin position="258"/>
        <end position="282"/>
    </location>
</feature>
<sequence>MSIPTGPDQMYKDALIEFDSYTRLQPSIDGNIPSLNHTLSRLPINSSSRMEFKTIQPKELLETQDMQPAKPLDKTSLGDIHLKILQTKLALKAERETEQRKLDEIQSHDRPLYYQLPSSGVKDFYNEIKDFLPPNVNLDGGNSKKNSVPYFYRNKLHPIDHFRAKTNSYLIEDDEDLDDYNSASPTGDWENPIVKQALSRQVDLEYYTKSLLRNVLYLIIILLFKSLIKKIIILYELNLKAQPLYKQMMYNNRFNFDTFVGGVYFAIAEQMISAWPLLNIFLSIAKLIRGQDQCWDLPLSNKQRKLIGLKVDDVGNDEELDADLIFKQRKYDAGHKLANDSIPKYNQMNDYTLENSREQSKYTNSRWVYKS</sequence>
<proteinExistence type="predicted"/>
<keyword evidence="3" id="KW-1185">Reference proteome</keyword>
<dbReference type="GO" id="GO:0030474">
    <property type="term" value="P:spindle pole body duplication"/>
    <property type="evidence" value="ECO:0007669"/>
    <property type="project" value="TreeGrafter"/>
</dbReference>
<dbReference type="GO" id="GO:0070762">
    <property type="term" value="C:nuclear pore transmembrane ring"/>
    <property type="evidence" value="ECO:0007669"/>
    <property type="project" value="TreeGrafter"/>
</dbReference>
<dbReference type="HOGENOM" id="CLU_037642_0_0_1"/>